<evidence type="ECO:0000313" key="3">
    <source>
        <dbReference type="Proteomes" id="UP000886998"/>
    </source>
</evidence>
<organism evidence="2 3">
    <name type="scientific">Trichonephila inaurata madagascariensis</name>
    <dbReference type="NCBI Taxonomy" id="2747483"/>
    <lineage>
        <taxon>Eukaryota</taxon>
        <taxon>Metazoa</taxon>
        <taxon>Ecdysozoa</taxon>
        <taxon>Arthropoda</taxon>
        <taxon>Chelicerata</taxon>
        <taxon>Arachnida</taxon>
        <taxon>Araneae</taxon>
        <taxon>Araneomorphae</taxon>
        <taxon>Entelegynae</taxon>
        <taxon>Araneoidea</taxon>
        <taxon>Nephilidae</taxon>
        <taxon>Trichonephila</taxon>
        <taxon>Trichonephila inaurata</taxon>
    </lineage>
</organism>
<evidence type="ECO:0000313" key="2">
    <source>
        <dbReference type="EMBL" id="GFY70158.1"/>
    </source>
</evidence>
<keyword evidence="3" id="KW-1185">Reference proteome</keyword>
<feature type="non-terminal residue" evidence="2">
    <location>
        <position position="1"/>
    </location>
</feature>
<proteinExistence type="predicted"/>
<dbReference type="Proteomes" id="UP000886998">
    <property type="component" value="Unassembled WGS sequence"/>
</dbReference>
<protein>
    <submittedName>
        <fullName evidence="2">Uncharacterized protein</fullName>
    </submittedName>
</protein>
<gene>
    <name evidence="2" type="ORF">TNIN_444521</name>
</gene>
<dbReference type="EMBL" id="BMAV01018049">
    <property type="protein sequence ID" value="GFY70158.1"/>
    <property type="molecule type" value="Genomic_DNA"/>
</dbReference>
<accession>A0A8X7CIP5</accession>
<dbReference type="AlphaFoldDB" id="A0A8X7CIP5"/>
<name>A0A8X7CIP5_9ARAC</name>
<reference evidence="2" key="1">
    <citation type="submission" date="2020-08" db="EMBL/GenBank/DDBJ databases">
        <title>Multicomponent nature underlies the extraordinary mechanical properties of spider dragline silk.</title>
        <authorList>
            <person name="Kono N."/>
            <person name="Nakamura H."/>
            <person name="Mori M."/>
            <person name="Yoshida Y."/>
            <person name="Ohtoshi R."/>
            <person name="Malay A.D."/>
            <person name="Moran D.A.P."/>
            <person name="Tomita M."/>
            <person name="Numata K."/>
            <person name="Arakawa K."/>
        </authorList>
    </citation>
    <scope>NUCLEOTIDE SEQUENCE</scope>
</reference>
<feature type="compositionally biased region" description="Polar residues" evidence="1">
    <location>
        <begin position="22"/>
        <end position="33"/>
    </location>
</feature>
<feature type="region of interest" description="Disordered" evidence="1">
    <location>
        <begin position="19"/>
        <end position="64"/>
    </location>
</feature>
<sequence>EHYLQEHRLYDSSYLKLKNGTHVGQRSTGSATRPSPDPFRENSSAGTPPTRNPPLSPEGKKKRR</sequence>
<evidence type="ECO:0000256" key="1">
    <source>
        <dbReference type="SAM" id="MobiDB-lite"/>
    </source>
</evidence>
<comment type="caution">
    <text evidence="2">The sequence shown here is derived from an EMBL/GenBank/DDBJ whole genome shotgun (WGS) entry which is preliminary data.</text>
</comment>